<keyword evidence="4" id="KW-0812">Transmembrane</keyword>
<feature type="transmembrane region" description="Helical" evidence="4">
    <location>
        <begin position="210"/>
        <end position="233"/>
    </location>
</feature>
<dbReference type="GO" id="GO:0030983">
    <property type="term" value="F:mismatched DNA binding"/>
    <property type="evidence" value="ECO:0007669"/>
    <property type="project" value="InterPro"/>
</dbReference>
<dbReference type="Gene3D" id="3.40.50.300">
    <property type="entry name" value="P-loop containing nucleotide triphosphate hydrolases"/>
    <property type="match status" value="1"/>
</dbReference>
<dbReference type="InterPro" id="IPR036187">
    <property type="entry name" value="DNA_mismatch_repair_MutS_sf"/>
</dbReference>
<feature type="transmembrane region" description="Helical" evidence="4">
    <location>
        <begin position="50"/>
        <end position="69"/>
    </location>
</feature>
<dbReference type="PANTHER" id="PTHR11361">
    <property type="entry name" value="DNA MISMATCH REPAIR PROTEIN MUTS FAMILY MEMBER"/>
    <property type="match status" value="1"/>
</dbReference>
<dbReference type="GO" id="GO:0005829">
    <property type="term" value="C:cytosol"/>
    <property type="evidence" value="ECO:0007669"/>
    <property type="project" value="TreeGrafter"/>
</dbReference>
<keyword evidence="3" id="KW-0238">DNA-binding</keyword>
<dbReference type="SUPFAM" id="SSF48334">
    <property type="entry name" value="DNA repair protein MutS, domain III"/>
    <property type="match status" value="1"/>
</dbReference>
<dbReference type="AlphaFoldDB" id="A0A9D9IE01"/>
<dbReference type="GO" id="GO:0005524">
    <property type="term" value="F:ATP binding"/>
    <property type="evidence" value="ECO:0007669"/>
    <property type="project" value="UniProtKB-KW"/>
</dbReference>
<keyword evidence="2" id="KW-0067">ATP-binding</keyword>
<organism evidence="6 7">
    <name type="scientific">Candidatus Cryptobacteroides faecavium</name>
    <dbReference type="NCBI Taxonomy" id="2840762"/>
    <lineage>
        <taxon>Bacteria</taxon>
        <taxon>Pseudomonadati</taxon>
        <taxon>Bacteroidota</taxon>
        <taxon>Bacteroidia</taxon>
        <taxon>Bacteroidales</taxon>
        <taxon>Candidatus Cryptobacteroides</taxon>
    </lineage>
</organism>
<keyword evidence="1" id="KW-0547">Nucleotide-binding</keyword>
<sequence>MTEQDYHSLLDGLRSREEKLGRRSNALAACKLAFFAGIIAAVWFTVRDGAGALETAGIVLSVLSYMAAVKADEICRKRISALQARIKVCENELAYLKGDFSPFDDGSGYIDIRHEYSYDMDIFGPRSFFNRINRTVTLKGRDALARKLTHLPSDPEEIARRQEAVSELAAAGKWRLDFLSNPCIGKGLDLLAESYLENGKLTVGTSRKSLLRMGVAAVSASATVIFLICWIAGVLPWPYFWGMFVIQLTVSAASARKTGQTAGQTGELFSECKAYLGLLELIGRSQFTSPVLKELQQGLFKDRQGSIEAVRKLASLLNLFDQRGNFVMYMLLNGILMYDMVLSVLFDRWCRKYLPRIKGWTGHVAEFDALTSLATYASNHPENTGATILDSSSDVIISAEGIYHPFLWRNSPVPNSFTLKRHNIAIVTGANMAGKSTFLRTIGISFVLACNGVPVCAEKFAFVPVALFSSMRTTDNLSADISYFQAELLRLGQMLEKIRSGGYTLVILDEILKGTNSADKLNGSAMVLEELKKYDVSGIVATHDLGLAEAGEKDSAVFSNYRFEIELSDEIRYTYRISPGIARNMNASYLIRKILEKQDIRPASAR</sequence>
<dbReference type="InterPro" id="IPR045076">
    <property type="entry name" value="MutS"/>
</dbReference>
<dbReference type="SMART" id="SM00534">
    <property type="entry name" value="MUTSac"/>
    <property type="match status" value="1"/>
</dbReference>
<evidence type="ECO:0000313" key="6">
    <source>
        <dbReference type="EMBL" id="MBO8470406.1"/>
    </source>
</evidence>
<reference evidence="6" key="1">
    <citation type="submission" date="2020-10" db="EMBL/GenBank/DDBJ databases">
        <authorList>
            <person name="Gilroy R."/>
        </authorList>
    </citation>
    <scope>NUCLEOTIDE SEQUENCE</scope>
    <source>
        <strain evidence="6">B2-22910</strain>
    </source>
</reference>
<feature type="transmembrane region" description="Helical" evidence="4">
    <location>
        <begin position="24"/>
        <end position="44"/>
    </location>
</feature>
<feature type="transmembrane region" description="Helical" evidence="4">
    <location>
        <begin position="326"/>
        <end position="346"/>
    </location>
</feature>
<evidence type="ECO:0000256" key="4">
    <source>
        <dbReference type="SAM" id="Phobius"/>
    </source>
</evidence>
<name>A0A9D9IE01_9BACT</name>
<evidence type="ECO:0000256" key="2">
    <source>
        <dbReference type="ARBA" id="ARBA00022840"/>
    </source>
</evidence>
<dbReference type="SUPFAM" id="SSF52540">
    <property type="entry name" value="P-loop containing nucleoside triphosphate hydrolases"/>
    <property type="match status" value="1"/>
</dbReference>
<feature type="domain" description="DNA mismatch repair proteins mutS family" evidence="5">
    <location>
        <begin position="422"/>
        <end position="596"/>
    </location>
</feature>
<gene>
    <name evidence="6" type="ORF">IAB82_01265</name>
</gene>
<reference evidence="6" key="2">
    <citation type="journal article" date="2021" name="PeerJ">
        <title>Extensive microbial diversity within the chicken gut microbiome revealed by metagenomics and culture.</title>
        <authorList>
            <person name="Gilroy R."/>
            <person name="Ravi A."/>
            <person name="Getino M."/>
            <person name="Pursley I."/>
            <person name="Horton D.L."/>
            <person name="Alikhan N.F."/>
            <person name="Baker D."/>
            <person name="Gharbi K."/>
            <person name="Hall N."/>
            <person name="Watson M."/>
            <person name="Adriaenssens E.M."/>
            <person name="Foster-Nyarko E."/>
            <person name="Jarju S."/>
            <person name="Secka A."/>
            <person name="Antonio M."/>
            <person name="Oren A."/>
            <person name="Chaudhuri R.R."/>
            <person name="La Ragione R."/>
            <person name="Hildebrand F."/>
            <person name="Pallen M.J."/>
        </authorList>
    </citation>
    <scope>NUCLEOTIDE SEQUENCE</scope>
    <source>
        <strain evidence="6">B2-22910</strain>
    </source>
</reference>
<dbReference type="InterPro" id="IPR027417">
    <property type="entry name" value="P-loop_NTPase"/>
</dbReference>
<evidence type="ECO:0000313" key="7">
    <source>
        <dbReference type="Proteomes" id="UP000823603"/>
    </source>
</evidence>
<evidence type="ECO:0000256" key="1">
    <source>
        <dbReference type="ARBA" id="ARBA00022741"/>
    </source>
</evidence>
<dbReference type="EMBL" id="JADIMB010000016">
    <property type="protein sequence ID" value="MBO8470406.1"/>
    <property type="molecule type" value="Genomic_DNA"/>
</dbReference>
<keyword evidence="4" id="KW-1133">Transmembrane helix</keyword>
<proteinExistence type="predicted"/>
<dbReference type="Pfam" id="PF00488">
    <property type="entry name" value="MutS_V"/>
    <property type="match status" value="1"/>
</dbReference>
<dbReference type="PANTHER" id="PTHR11361:SF99">
    <property type="entry name" value="DNA MISMATCH REPAIR PROTEIN"/>
    <property type="match status" value="1"/>
</dbReference>
<evidence type="ECO:0000256" key="3">
    <source>
        <dbReference type="ARBA" id="ARBA00023125"/>
    </source>
</evidence>
<dbReference type="InterPro" id="IPR000432">
    <property type="entry name" value="DNA_mismatch_repair_MutS_C"/>
</dbReference>
<evidence type="ECO:0000259" key="5">
    <source>
        <dbReference type="SMART" id="SM00534"/>
    </source>
</evidence>
<comment type="caution">
    <text evidence="6">The sequence shown here is derived from an EMBL/GenBank/DDBJ whole genome shotgun (WGS) entry which is preliminary data.</text>
</comment>
<protein>
    <submittedName>
        <fullName evidence="6">DNA mismatch repair protein MutS</fullName>
    </submittedName>
</protein>
<keyword evidence="4" id="KW-0472">Membrane</keyword>
<dbReference type="Gene3D" id="1.10.1420.10">
    <property type="match status" value="1"/>
</dbReference>
<dbReference type="GO" id="GO:0140664">
    <property type="term" value="F:ATP-dependent DNA damage sensor activity"/>
    <property type="evidence" value="ECO:0007669"/>
    <property type="project" value="InterPro"/>
</dbReference>
<accession>A0A9D9IE01</accession>
<dbReference type="GO" id="GO:0006298">
    <property type="term" value="P:mismatch repair"/>
    <property type="evidence" value="ECO:0007669"/>
    <property type="project" value="InterPro"/>
</dbReference>
<dbReference type="Proteomes" id="UP000823603">
    <property type="component" value="Unassembled WGS sequence"/>
</dbReference>